<feature type="chain" id="PRO_5007805018" evidence="1">
    <location>
        <begin position="22"/>
        <end position="208"/>
    </location>
</feature>
<protein>
    <submittedName>
        <fullName evidence="2">Uncharacterized protein</fullName>
    </submittedName>
</protein>
<dbReference type="AlphaFoldDB" id="A0A135UNJ5"/>
<dbReference type="Proteomes" id="UP000070121">
    <property type="component" value="Unassembled WGS sequence"/>
</dbReference>
<evidence type="ECO:0000313" key="2">
    <source>
        <dbReference type="EMBL" id="KXH61975.1"/>
    </source>
</evidence>
<reference evidence="2 3" key="1">
    <citation type="submission" date="2014-02" db="EMBL/GenBank/DDBJ databases">
        <title>The genome sequence of Colletotrichum salicis CBS 607.94.</title>
        <authorList>
            <person name="Baroncelli R."/>
            <person name="Thon M.R."/>
        </authorList>
    </citation>
    <scope>NUCLEOTIDE SEQUENCE [LARGE SCALE GENOMIC DNA]</scope>
    <source>
        <strain evidence="2 3">CBS 607.94</strain>
    </source>
</reference>
<accession>A0A135UNJ5</accession>
<dbReference type="EMBL" id="JFFI01001221">
    <property type="protein sequence ID" value="KXH61975.1"/>
    <property type="molecule type" value="Genomic_DNA"/>
</dbReference>
<feature type="signal peptide" evidence="1">
    <location>
        <begin position="1"/>
        <end position="21"/>
    </location>
</feature>
<dbReference type="OrthoDB" id="3636092at2759"/>
<keyword evidence="1" id="KW-0732">Signal</keyword>
<evidence type="ECO:0000313" key="3">
    <source>
        <dbReference type="Proteomes" id="UP000070121"/>
    </source>
</evidence>
<comment type="caution">
    <text evidence="2">The sequence shown here is derived from an EMBL/GenBank/DDBJ whole genome shotgun (WGS) entry which is preliminary data.</text>
</comment>
<name>A0A135UNJ5_9PEZI</name>
<gene>
    <name evidence="2" type="ORF">CSAL01_00981</name>
</gene>
<evidence type="ECO:0000256" key="1">
    <source>
        <dbReference type="SAM" id="SignalP"/>
    </source>
</evidence>
<keyword evidence="3" id="KW-1185">Reference proteome</keyword>
<sequence>MQLTSLTSVVLASWAFQQAAALPEIQENTNIITVAQSVQEKHPEAFAAFQKSNLINLVATTEKRQEVPGDGNPDPNRPPVIPDNIFLLQCSEAGFLGECLSWGAPPGRCGKPHHMTKSLTQGQVADVVSYPVNYSSFNKTQAFLDKYENQTTSLSSNTGGLCQFYKFINCNNKGDDRGVSLGYNYNLAVADDQGYSGDYDNQISSWRC</sequence>
<proteinExistence type="predicted"/>
<organism evidence="2 3">
    <name type="scientific">Colletotrichum salicis</name>
    <dbReference type="NCBI Taxonomy" id="1209931"/>
    <lineage>
        <taxon>Eukaryota</taxon>
        <taxon>Fungi</taxon>
        <taxon>Dikarya</taxon>
        <taxon>Ascomycota</taxon>
        <taxon>Pezizomycotina</taxon>
        <taxon>Sordariomycetes</taxon>
        <taxon>Hypocreomycetidae</taxon>
        <taxon>Glomerellales</taxon>
        <taxon>Glomerellaceae</taxon>
        <taxon>Colletotrichum</taxon>
        <taxon>Colletotrichum acutatum species complex</taxon>
    </lineage>
</organism>